<reference evidence="3" key="1">
    <citation type="journal article" date="2015" name="PLoS Genet.">
        <title>The dynamic genome and transcriptome of the human fungal pathogen Blastomyces and close relative Emmonsia.</title>
        <authorList>
            <person name="Munoz J.F."/>
            <person name="Gauthier G.M."/>
            <person name="Desjardins C.A."/>
            <person name="Gallo J.E."/>
            <person name="Holder J."/>
            <person name="Sullivan T.D."/>
            <person name="Marty A.J."/>
            <person name="Carmen J.C."/>
            <person name="Chen Z."/>
            <person name="Ding L."/>
            <person name="Gujja S."/>
            <person name="Magrini V."/>
            <person name="Misas E."/>
            <person name="Mitreva M."/>
            <person name="Priest M."/>
            <person name="Saif S."/>
            <person name="Whiston E.A."/>
            <person name="Young S."/>
            <person name="Zeng Q."/>
            <person name="Goldman W.E."/>
            <person name="Mardis E.R."/>
            <person name="Taylor J.W."/>
            <person name="McEwen J.G."/>
            <person name="Clay O.K."/>
            <person name="Klein B.S."/>
            <person name="Cuomo C.A."/>
        </authorList>
    </citation>
    <scope>NUCLEOTIDE SEQUENCE [LARGE SCALE GENOMIC DNA]</scope>
    <source>
        <strain evidence="3">UAMH 3008</strain>
    </source>
</reference>
<gene>
    <name evidence="2" type="ORF">EMCG_04395</name>
</gene>
<organism evidence="2 3">
    <name type="scientific">[Emmonsia] crescens</name>
    <dbReference type="NCBI Taxonomy" id="73230"/>
    <lineage>
        <taxon>Eukaryota</taxon>
        <taxon>Fungi</taxon>
        <taxon>Dikarya</taxon>
        <taxon>Ascomycota</taxon>
        <taxon>Pezizomycotina</taxon>
        <taxon>Eurotiomycetes</taxon>
        <taxon>Eurotiomycetidae</taxon>
        <taxon>Onygenales</taxon>
        <taxon>Ajellomycetaceae</taxon>
        <taxon>Emergomyces</taxon>
    </lineage>
</organism>
<feature type="region of interest" description="Disordered" evidence="1">
    <location>
        <begin position="256"/>
        <end position="276"/>
    </location>
</feature>
<dbReference type="AlphaFoldDB" id="A0A0G2HS88"/>
<sequence length="363" mass="40935">MDLQTLSPRLRRFLENRLDNPRFADEAPFIQEDELSELLGVFPQSEDFTCLGQASSSGAQCRSKISLEQRYIAQTLLRGANQTFPDLCANINELIENFEQIASYLLCQRNHQKQISDLARVWLLKTVQYRVLECDMRYTRFEGMLDSLVVRFNNIGEQLRVDGHLSPEAFDAGRIQVDELNPGAYYDDVEQVAVVDVNVDEDEAEDADADADVDADVDDEFAPADALQASTPHLPAAQPHVHHFIYHAGSVLNLQRSEARNEKEEENADEPTRMTIEGDCPICQEPLINAKVEASLLLSSSSSSSSSSSHPLYESHELSYCSRLCGRNFHMDCINRWINTCNSSGWSLTCPNWYGYFILSPDP</sequence>
<dbReference type="InterPro" id="IPR039903">
    <property type="entry name" value="Zswim2"/>
</dbReference>
<dbReference type="PANTHER" id="PTHR21540">
    <property type="entry name" value="RING FINGER AND SWIM DOMAIN-CONTAINING PROTEIN 2"/>
    <property type="match status" value="1"/>
</dbReference>
<dbReference type="EMBL" id="LCZI01001384">
    <property type="protein sequence ID" value="KKZ60972.1"/>
    <property type="molecule type" value="Genomic_DNA"/>
</dbReference>
<name>A0A0G2HS88_9EURO</name>
<evidence type="ECO:0000313" key="2">
    <source>
        <dbReference type="EMBL" id="KKZ60972.1"/>
    </source>
</evidence>
<dbReference type="Gene3D" id="3.30.40.10">
    <property type="entry name" value="Zinc/RING finger domain, C3HC4 (zinc finger)"/>
    <property type="match status" value="1"/>
</dbReference>
<evidence type="ECO:0008006" key="4">
    <source>
        <dbReference type="Google" id="ProtNLM"/>
    </source>
</evidence>
<dbReference type="GO" id="GO:0061630">
    <property type="term" value="F:ubiquitin protein ligase activity"/>
    <property type="evidence" value="ECO:0007669"/>
    <property type="project" value="InterPro"/>
</dbReference>
<evidence type="ECO:0000313" key="3">
    <source>
        <dbReference type="Proteomes" id="UP000034164"/>
    </source>
</evidence>
<evidence type="ECO:0000256" key="1">
    <source>
        <dbReference type="SAM" id="MobiDB-lite"/>
    </source>
</evidence>
<protein>
    <recommendedName>
        <fullName evidence="4">RING-type domain-containing protein</fullName>
    </recommendedName>
</protein>
<dbReference type="PANTHER" id="PTHR21540:SF0">
    <property type="entry name" value="PHD FAMILY PROTEIN"/>
    <property type="match status" value="1"/>
</dbReference>
<dbReference type="Proteomes" id="UP000034164">
    <property type="component" value="Unassembled WGS sequence"/>
</dbReference>
<dbReference type="VEuPathDB" id="FungiDB:EMCG_04395"/>
<proteinExistence type="predicted"/>
<dbReference type="InterPro" id="IPR013083">
    <property type="entry name" value="Znf_RING/FYVE/PHD"/>
</dbReference>
<dbReference type="SUPFAM" id="SSF57850">
    <property type="entry name" value="RING/U-box"/>
    <property type="match status" value="1"/>
</dbReference>
<dbReference type="OrthoDB" id="8062037at2759"/>
<comment type="caution">
    <text evidence="2">The sequence shown here is derived from an EMBL/GenBank/DDBJ whole genome shotgun (WGS) entry which is preliminary data.</text>
</comment>
<accession>A0A0G2HS88</accession>